<dbReference type="InterPro" id="IPR011762">
    <property type="entry name" value="COA_CT_N"/>
</dbReference>
<dbReference type="InterPro" id="IPR034733">
    <property type="entry name" value="AcCoA_carboxyl_beta"/>
</dbReference>
<evidence type="ECO:0000313" key="2">
    <source>
        <dbReference type="EMBL" id="GAA5191286.1"/>
    </source>
</evidence>
<dbReference type="InterPro" id="IPR029045">
    <property type="entry name" value="ClpP/crotonase-like_dom_sf"/>
</dbReference>
<dbReference type="PROSITE" id="PS50980">
    <property type="entry name" value="COA_CT_NTER"/>
    <property type="match status" value="1"/>
</dbReference>
<gene>
    <name evidence="2" type="ORF">GCM10023322_48310</name>
</gene>
<keyword evidence="3" id="KW-1185">Reference proteome</keyword>
<dbReference type="RefSeq" id="WP_345633100.1">
    <property type="nucleotide sequence ID" value="NZ_BAABJQ010000015.1"/>
</dbReference>
<dbReference type="InterPro" id="IPR051047">
    <property type="entry name" value="AccD/PCCB"/>
</dbReference>
<dbReference type="PANTHER" id="PTHR43842">
    <property type="entry name" value="PROPIONYL-COA CARBOXYLASE BETA CHAIN"/>
    <property type="match status" value="1"/>
</dbReference>
<proteinExistence type="predicted"/>
<dbReference type="Pfam" id="PF01039">
    <property type="entry name" value="Carboxyl_trans"/>
    <property type="match status" value="1"/>
</dbReference>
<dbReference type="Gene3D" id="3.90.226.10">
    <property type="entry name" value="2-enoyl-CoA Hydratase, Chain A, domain 1"/>
    <property type="match status" value="1"/>
</dbReference>
<comment type="caution">
    <text evidence="2">The sequence shown here is derived from an EMBL/GenBank/DDBJ whole genome shotgun (WGS) entry which is preliminary data.</text>
</comment>
<accession>A0ABP9S5W2</accession>
<evidence type="ECO:0000313" key="3">
    <source>
        <dbReference type="Proteomes" id="UP001501570"/>
    </source>
</evidence>
<evidence type="ECO:0000259" key="1">
    <source>
        <dbReference type="PROSITE" id="PS50980"/>
    </source>
</evidence>
<reference evidence="3" key="1">
    <citation type="journal article" date="2019" name="Int. J. Syst. Evol. Microbiol.">
        <title>The Global Catalogue of Microorganisms (GCM) 10K type strain sequencing project: providing services to taxonomists for standard genome sequencing and annotation.</title>
        <authorList>
            <consortium name="The Broad Institute Genomics Platform"/>
            <consortium name="The Broad Institute Genome Sequencing Center for Infectious Disease"/>
            <person name="Wu L."/>
            <person name="Ma J."/>
        </authorList>
    </citation>
    <scope>NUCLEOTIDE SEQUENCE [LARGE SCALE GENOMIC DNA]</scope>
    <source>
        <strain evidence="3">JCM 18304</strain>
    </source>
</reference>
<dbReference type="EMBL" id="BAABJQ010000015">
    <property type="protein sequence ID" value="GAA5191286.1"/>
    <property type="molecule type" value="Genomic_DNA"/>
</dbReference>
<organism evidence="2 3">
    <name type="scientific">Rugosimonospora acidiphila</name>
    <dbReference type="NCBI Taxonomy" id="556531"/>
    <lineage>
        <taxon>Bacteria</taxon>
        <taxon>Bacillati</taxon>
        <taxon>Actinomycetota</taxon>
        <taxon>Actinomycetes</taxon>
        <taxon>Micromonosporales</taxon>
        <taxon>Micromonosporaceae</taxon>
        <taxon>Rugosimonospora</taxon>
    </lineage>
</organism>
<dbReference type="PANTHER" id="PTHR43842:SF2">
    <property type="entry name" value="PROPIONYL-COA CARBOXYLASE BETA CHAIN, MITOCHONDRIAL"/>
    <property type="match status" value="1"/>
</dbReference>
<dbReference type="Proteomes" id="UP001501570">
    <property type="component" value="Unassembled WGS sequence"/>
</dbReference>
<sequence length="229" mass="23694">MTVAIAVGRDLAPPVASDRRDPFVRLANLFDAGSVEPLYPADTSGARVVRGTIDGRRAYAYCADGARMGGAIGDDAATHIVAAIDAAVRDRAPVIGVWHSGGAKLAGGVQSFEGMGRMFVAMTRASGRVAQLSIVVGPATGAAAYGPALTDLIVTCRTDRVFATGPDVVHGVLREELDLEPPGGTVAHGRPGVVRVTTDDESEAYRLARGLVTLFSPPDGDASGEPRWS</sequence>
<name>A0ABP9S5W2_9ACTN</name>
<dbReference type="SUPFAM" id="SSF52096">
    <property type="entry name" value="ClpP/crotonase"/>
    <property type="match status" value="1"/>
</dbReference>
<protein>
    <recommendedName>
        <fullName evidence="1">CoA carboxyltransferase N-terminal domain-containing protein</fullName>
    </recommendedName>
</protein>
<feature type="domain" description="CoA carboxyltransferase N-terminal" evidence="1">
    <location>
        <begin position="1"/>
        <end position="228"/>
    </location>
</feature>